<evidence type="ECO:0000313" key="5">
    <source>
        <dbReference type="Proteomes" id="UP000319004"/>
    </source>
</evidence>
<evidence type="ECO:0000256" key="1">
    <source>
        <dbReference type="ARBA" id="ARBA00009477"/>
    </source>
</evidence>
<dbReference type="InterPro" id="IPR058792">
    <property type="entry name" value="Beta-barrel_RND_2"/>
</dbReference>
<keyword evidence="5" id="KW-1185">Reference proteome</keyword>
<dbReference type="InterPro" id="IPR006143">
    <property type="entry name" value="RND_pump_MFP"/>
</dbReference>
<dbReference type="Pfam" id="PF25954">
    <property type="entry name" value="Beta-barrel_RND_2"/>
    <property type="match status" value="1"/>
</dbReference>
<evidence type="ECO:0000313" key="4">
    <source>
        <dbReference type="EMBL" id="QDV47796.1"/>
    </source>
</evidence>
<dbReference type="PANTHER" id="PTHR30469:SF15">
    <property type="entry name" value="HLYD FAMILY OF SECRETION PROTEINS"/>
    <property type="match status" value="1"/>
</dbReference>
<dbReference type="Gene3D" id="2.40.420.20">
    <property type="match status" value="1"/>
</dbReference>
<dbReference type="AlphaFoldDB" id="A0A518I410"/>
<sequence length="439" mass="46286" precursor="true">MSISSRVSRAIGSGMLIGVLLIADGAPAQPPGISDQAPLQPVMACRVRTGESKSAYQLLGTVTPSRTTTIGYSLPGRLRTLHAKRGDRLAAGDAVADLQTDVIQIEIAAAKAELRLVEHQLAELEAGSRDEDIAEAEARKEAAGAIARRSASQLARMSKLVQSKAASIEELDVATAEADSSRQLLQAATIAHARLVSGPRVEQVAQAQARVDLQREQVRLLEDRLKKHTLIAPFDGYVTAEYTEAGAWITAGDPVVDLIDLDTVRVEVAVPAAQVVSLRPGQTIHVEFDARPGELLLGQLERIVPAADTRSRTFPVLVRIKNRIDDGIPLLMSGMVVRMDLPIGPETEQTFVPTDAIVLDGIGQSVFVVDVGRAASAGGESAGGESQSAVVRKVPVKLGVAQGDWIAVSGEVDADAIVVTRGNERLAAGQSVEVTVGDG</sequence>
<feature type="domain" description="CusB-like beta-barrel" evidence="3">
    <location>
        <begin position="264"/>
        <end position="341"/>
    </location>
</feature>
<dbReference type="SUPFAM" id="SSF111369">
    <property type="entry name" value="HlyD-like secretion proteins"/>
    <property type="match status" value="1"/>
</dbReference>
<dbReference type="Gene3D" id="2.40.50.100">
    <property type="match status" value="1"/>
</dbReference>
<keyword evidence="2" id="KW-0732">Signal</keyword>
<dbReference type="KEGG" id="snep:Enr13x_77080"/>
<comment type="similarity">
    <text evidence="1">Belongs to the membrane fusion protein (MFP) (TC 8.A.1) family.</text>
</comment>
<dbReference type="RefSeq" id="WP_197455642.1">
    <property type="nucleotide sequence ID" value="NZ_CP037423.1"/>
</dbReference>
<proteinExistence type="inferred from homology"/>
<dbReference type="GO" id="GO:0015562">
    <property type="term" value="F:efflux transmembrane transporter activity"/>
    <property type="evidence" value="ECO:0007669"/>
    <property type="project" value="TreeGrafter"/>
</dbReference>
<protein>
    <submittedName>
        <fullName evidence="4">Multidrug resistance protein MdtA</fullName>
    </submittedName>
</protein>
<feature type="chain" id="PRO_5021734408" evidence="2">
    <location>
        <begin position="29"/>
        <end position="439"/>
    </location>
</feature>
<evidence type="ECO:0000259" key="3">
    <source>
        <dbReference type="Pfam" id="PF25954"/>
    </source>
</evidence>
<dbReference type="Proteomes" id="UP000319004">
    <property type="component" value="Chromosome"/>
</dbReference>
<dbReference type="PANTHER" id="PTHR30469">
    <property type="entry name" value="MULTIDRUG RESISTANCE PROTEIN MDTA"/>
    <property type="match status" value="1"/>
</dbReference>
<accession>A0A518I410</accession>
<dbReference type="NCBIfam" id="TIGR01730">
    <property type="entry name" value="RND_mfp"/>
    <property type="match status" value="1"/>
</dbReference>
<dbReference type="GO" id="GO:1990281">
    <property type="term" value="C:efflux pump complex"/>
    <property type="evidence" value="ECO:0007669"/>
    <property type="project" value="TreeGrafter"/>
</dbReference>
<dbReference type="EMBL" id="CP037423">
    <property type="protein sequence ID" value="QDV47796.1"/>
    <property type="molecule type" value="Genomic_DNA"/>
</dbReference>
<name>A0A518I410_9BACT</name>
<evidence type="ECO:0000256" key="2">
    <source>
        <dbReference type="SAM" id="SignalP"/>
    </source>
</evidence>
<reference evidence="4 5" key="1">
    <citation type="submission" date="2019-03" db="EMBL/GenBank/DDBJ databases">
        <title>Deep-cultivation of Planctomycetes and their phenomic and genomic characterization uncovers novel biology.</title>
        <authorList>
            <person name="Wiegand S."/>
            <person name="Jogler M."/>
            <person name="Boedeker C."/>
            <person name="Pinto D."/>
            <person name="Vollmers J."/>
            <person name="Rivas-Marin E."/>
            <person name="Kohn T."/>
            <person name="Peeters S.H."/>
            <person name="Heuer A."/>
            <person name="Rast P."/>
            <person name="Oberbeckmann S."/>
            <person name="Bunk B."/>
            <person name="Jeske O."/>
            <person name="Meyerdierks A."/>
            <person name="Storesund J.E."/>
            <person name="Kallscheuer N."/>
            <person name="Luecker S."/>
            <person name="Lage O.M."/>
            <person name="Pohl T."/>
            <person name="Merkel B.J."/>
            <person name="Hornburger P."/>
            <person name="Mueller R.-W."/>
            <person name="Bruemmer F."/>
            <person name="Labrenz M."/>
            <person name="Spormann A.M."/>
            <person name="Op den Camp H."/>
            <person name="Overmann J."/>
            <person name="Amann R."/>
            <person name="Jetten M.S.M."/>
            <person name="Mascher T."/>
            <person name="Medema M.H."/>
            <person name="Devos D.P."/>
            <person name="Kaster A.-K."/>
            <person name="Ovreas L."/>
            <person name="Rohde M."/>
            <person name="Galperin M.Y."/>
            <person name="Jogler C."/>
        </authorList>
    </citation>
    <scope>NUCLEOTIDE SEQUENCE [LARGE SCALE GENOMIC DNA]</scope>
    <source>
        <strain evidence="4 5">Enr13</strain>
    </source>
</reference>
<gene>
    <name evidence="4" type="primary">mdtA_8</name>
    <name evidence="4" type="ORF">Enr13x_77080</name>
</gene>
<organism evidence="4 5">
    <name type="scientific">Stieleria neptunia</name>
    <dbReference type="NCBI Taxonomy" id="2527979"/>
    <lineage>
        <taxon>Bacteria</taxon>
        <taxon>Pseudomonadati</taxon>
        <taxon>Planctomycetota</taxon>
        <taxon>Planctomycetia</taxon>
        <taxon>Pirellulales</taxon>
        <taxon>Pirellulaceae</taxon>
        <taxon>Stieleria</taxon>
    </lineage>
</organism>
<dbReference type="Gene3D" id="2.40.30.170">
    <property type="match status" value="1"/>
</dbReference>
<feature type="signal peptide" evidence="2">
    <location>
        <begin position="1"/>
        <end position="28"/>
    </location>
</feature>